<dbReference type="EMBL" id="JAZGUE010000004">
    <property type="protein sequence ID" value="KAL2267937.1"/>
    <property type="molecule type" value="Genomic_DNA"/>
</dbReference>
<dbReference type="RefSeq" id="XP_070866664.1">
    <property type="nucleotide sequence ID" value="XM_071011790.1"/>
</dbReference>
<evidence type="ECO:0000259" key="2">
    <source>
        <dbReference type="PROSITE" id="PS50238"/>
    </source>
</evidence>
<dbReference type="Proteomes" id="UP001600064">
    <property type="component" value="Unassembled WGS sequence"/>
</dbReference>
<sequence length="679" mass="73069">MSDILDGALREQLAVALVGLGGDPCELRLSLDTVRSSTDEARNRIPSVNKALPLPPPVQGRRPSHGRIGSLLDLESDADAVVDDIDADSVTLDGPTDNDDNDDNDDMTGRGAVFSWSAWPSTGGTGGNHGGAGESQSQSQSQWQQPRSVNAGTPHPDHDKALPPLPVDLTPTSPPPLPVMSCRLSRFPFPHPCDVPELMPDDDEDMSAAAASSAASAPVTPDALGPAASPTHAAATPGPQLHPPLPPEHDERMRKLSIKTLETVASLDRDSVNEDGVSLLTPTEASYEAASGDHAGSHALRTITTAKSDVRSVSSLGSYGSSERLASRASRKSISLFSRIRTTGHPEEEPLERRVLTPVQLLTPPGQHAELDDDARGPDASVSLSPFSTGSRAESSMASKFFRMPWASDSQARKPVAVFGSDLKDSIRVAPMKIRISHKGRSTSYRTFPLAVHKCSEFIRQSGDADASVFTLPGSKQNVARLKAVFSQPPMYGDNFQFEGTDYTIHDAARLILVYLEELPKPLIPSSVIKSWILLARQEGAIEPPCARVETGLDFWTEALNRLPTANRNLTKHLLTLFAQVLLKGTGTINEADARQLASAVSGAMFHHDADGYSLDKAKSPRKKPVKRNVQPTLALAFLIRKRGDYMASLGKAASDARRDSKMFLPSTKEMLEWKNSGR</sequence>
<dbReference type="InterPro" id="IPR008936">
    <property type="entry name" value="Rho_GTPase_activation_prot"/>
</dbReference>
<feature type="compositionally biased region" description="Polar residues" evidence="1">
    <location>
        <begin position="382"/>
        <end position="391"/>
    </location>
</feature>
<dbReference type="Pfam" id="PF00620">
    <property type="entry name" value="RhoGAP"/>
    <property type="match status" value="1"/>
</dbReference>
<gene>
    <name evidence="3" type="ORF">VTJ83DRAFT_5214</name>
</gene>
<feature type="compositionally biased region" description="Low complexity" evidence="1">
    <location>
        <begin position="135"/>
        <end position="145"/>
    </location>
</feature>
<dbReference type="PROSITE" id="PS50238">
    <property type="entry name" value="RHOGAP"/>
    <property type="match status" value="1"/>
</dbReference>
<protein>
    <recommendedName>
        <fullName evidence="2">Rho-GAP domain-containing protein</fullName>
    </recommendedName>
</protein>
<feature type="region of interest" description="Disordered" evidence="1">
    <location>
        <begin position="87"/>
        <end position="174"/>
    </location>
</feature>
<feature type="region of interest" description="Disordered" evidence="1">
    <location>
        <begin position="195"/>
        <end position="250"/>
    </location>
</feature>
<reference evidence="3 4" key="1">
    <citation type="journal article" date="2024" name="Commun. Biol.">
        <title>Comparative genomic analysis of thermophilic fungi reveals convergent evolutionary adaptations and gene losses.</title>
        <authorList>
            <person name="Steindorff A.S."/>
            <person name="Aguilar-Pontes M.V."/>
            <person name="Robinson A.J."/>
            <person name="Andreopoulos B."/>
            <person name="LaButti K."/>
            <person name="Kuo A."/>
            <person name="Mondo S."/>
            <person name="Riley R."/>
            <person name="Otillar R."/>
            <person name="Haridas S."/>
            <person name="Lipzen A."/>
            <person name="Grimwood J."/>
            <person name="Schmutz J."/>
            <person name="Clum A."/>
            <person name="Reid I.D."/>
            <person name="Moisan M.C."/>
            <person name="Butler G."/>
            <person name="Nguyen T.T.M."/>
            <person name="Dewar K."/>
            <person name="Conant G."/>
            <person name="Drula E."/>
            <person name="Henrissat B."/>
            <person name="Hansel C."/>
            <person name="Singer S."/>
            <person name="Hutchinson M.I."/>
            <person name="de Vries R.P."/>
            <person name="Natvig D.O."/>
            <person name="Powell A.J."/>
            <person name="Tsang A."/>
            <person name="Grigoriev I.V."/>
        </authorList>
    </citation>
    <scope>NUCLEOTIDE SEQUENCE [LARGE SCALE GENOMIC DNA]</scope>
    <source>
        <strain evidence="3 4">ATCC 22073</strain>
    </source>
</reference>
<accession>A0ABR4DC65</accession>
<dbReference type="PANTHER" id="PTHR12783">
    <property type="entry name" value="RALA BINDING PROTEIN 1 RALBP1"/>
    <property type="match status" value="1"/>
</dbReference>
<evidence type="ECO:0000313" key="4">
    <source>
        <dbReference type="Proteomes" id="UP001600064"/>
    </source>
</evidence>
<dbReference type="Gene3D" id="1.10.555.10">
    <property type="entry name" value="Rho GTPase activation protein"/>
    <property type="match status" value="1"/>
</dbReference>
<name>A0ABR4DC65_9PEZI</name>
<keyword evidence="4" id="KW-1185">Reference proteome</keyword>
<comment type="caution">
    <text evidence="3">The sequence shown here is derived from an EMBL/GenBank/DDBJ whole genome shotgun (WGS) entry which is preliminary data.</text>
</comment>
<feature type="region of interest" description="Disordered" evidence="1">
    <location>
        <begin position="48"/>
        <end position="69"/>
    </location>
</feature>
<feature type="compositionally biased region" description="Low complexity" evidence="1">
    <location>
        <begin position="207"/>
        <end position="239"/>
    </location>
</feature>
<dbReference type="InterPro" id="IPR039767">
    <property type="entry name" value="RALBP1"/>
</dbReference>
<dbReference type="SUPFAM" id="SSF48350">
    <property type="entry name" value="GTPase activation domain, GAP"/>
    <property type="match status" value="1"/>
</dbReference>
<dbReference type="PANTHER" id="PTHR12783:SF5">
    <property type="entry name" value="RALA-BINDING PROTEIN 1"/>
    <property type="match status" value="1"/>
</dbReference>
<feature type="compositionally biased region" description="Acidic residues" evidence="1">
    <location>
        <begin position="96"/>
        <end position="106"/>
    </location>
</feature>
<proteinExistence type="predicted"/>
<dbReference type="InterPro" id="IPR000198">
    <property type="entry name" value="RhoGAP_dom"/>
</dbReference>
<evidence type="ECO:0000313" key="3">
    <source>
        <dbReference type="EMBL" id="KAL2267937.1"/>
    </source>
</evidence>
<organism evidence="3 4">
    <name type="scientific">Remersonia thermophila</name>
    <dbReference type="NCBI Taxonomy" id="72144"/>
    <lineage>
        <taxon>Eukaryota</taxon>
        <taxon>Fungi</taxon>
        <taxon>Dikarya</taxon>
        <taxon>Ascomycota</taxon>
        <taxon>Pezizomycotina</taxon>
        <taxon>Sordariomycetes</taxon>
        <taxon>Sordariomycetidae</taxon>
        <taxon>Sordariales</taxon>
        <taxon>Sordariales incertae sedis</taxon>
        <taxon>Remersonia</taxon>
    </lineage>
</organism>
<dbReference type="SMART" id="SM00324">
    <property type="entry name" value="RhoGAP"/>
    <property type="match status" value="1"/>
</dbReference>
<evidence type="ECO:0000256" key="1">
    <source>
        <dbReference type="SAM" id="MobiDB-lite"/>
    </source>
</evidence>
<feature type="region of interest" description="Disordered" evidence="1">
    <location>
        <begin position="364"/>
        <end position="391"/>
    </location>
</feature>
<dbReference type="GeneID" id="98126434"/>
<feature type="compositionally biased region" description="Gly residues" evidence="1">
    <location>
        <begin position="123"/>
        <end position="133"/>
    </location>
</feature>
<feature type="domain" description="Rho-GAP" evidence="2">
    <location>
        <begin position="434"/>
        <end position="647"/>
    </location>
</feature>